<organism evidence="4 5">
    <name type="scientific">Methylocystis hirsuta</name>
    <dbReference type="NCBI Taxonomy" id="369798"/>
    <lineage>
        <taxon>Bacteria</taxon>
        <taxon>Pseudomonadati</taxon>
        <taxon>Pseudomonadota</taxon>
        <taxon>Alphaproteobacteria</taxon>
        <taxon>Hyphomicrobiales</taxon>
        <taxon>Methylocystaceae</taxon>
        <taxon>Methylocystis</taxon>
    </lineage>
</organism>
<proteinExistence type="inferred from homology"/>
<dbReference type="NCBIfam" id="TIGR01981">
    <property type="entry name" value="sufD"/>
    <property type="match status" value="1"/>
</dbReference>
<dbReference type="InterPro" id="IPR000825">
    <property type="entry name" value="SUF_FeS_clus_asmbl_SufBD_core"/>
</dbReference>
<keyword evidence="5" id="KW-1185">Reference proteome</keyword>
<accession>A0A3M9XMG5</accession>
<dbReference type="SUPFAM" id="SSF101960">
    <property type="entry name" value="Stabilizer of iron transporter SufD"/>
    <property type="match status" value="1"/>
</dbReference>
<evidence type="ECO:0000256" key="1">
    <source>
        <dbReference type="ARBA" id="ARBA00043967"/>
    </source>
</evidence>
<dbReference type="PANTHER" id="PTHR43575:SF1">
    <property type="entry name" value="PROTEIN ABCI7, CHLOROPLASTIC"/>
    <property type="match status" value="1"/>
</dbReference>
<dbReference type="Proteomes" id="UP000268623">
    <property type="component" value="Unassembled WGS sequence"/>
</dbReference>
<comment type="similarity">
    <text evidence="1">Belongs to the iron-sulfur cluster assembly SufBD family.</text>
</comment>
<reference evidence="4 5" key="1">
    <citation type="submission" date="2018-08" db="EMBL/GenBank/DDBJ databases">
        <title>Genome sequence of Methylocystis hirsuta CSC1, a methanotroph able to accumulate PHAs.</title>
        <authorList>
            <person name="Bordel S."/>
            <person name="Rodriguez E."/>
            <person name="Gancedo J."/>
            <person name="Munoz R."/>
        </authorList>
    </citation>
    <scope>NUCLEOTIDE SEQUENCE [LARGE SCALE GENOMIC DNA]</scope>
    <source>
        <strain evidence="4 5">CSC1</strain>
    </source>
</reference>
<dbReference type="Pfam" id="PF19295">
    <property type="entry name" value="SufBD_N"/>
    <property type="match status" value="1"/>
</dbReference>
<gene>
    <name evidence="4" type="primary">sufD</name>
    <name evidence="4" type="ORF">D1O30_04020</name>
</gene>
<dbReference type="GO" id="GO:0016226">
    <property type="term" value="P:iron-sulfur cluster assembly"/>
    <property type="evidence" value="ECO:0007669"/>
    <property type="project" value="InterPro"/>
</dbReference>
<dbReference type="OrthoDB" id="9768262at2"/>
<dbReference type="Pfam" id="PF01458">
    <property type="entry name" value="SUFBD_core"/>
    <property type="match status" value="1"/>
</dbReference>
<dbReference type="PANTHER" id="PTHR43575">
    <property type="entry name" value="PROTEIN ABCI7, CHLOROPLASTIC"/>
    <property type="match status" value="1"/>
</dbReference>
<sequence length="442" mass="46864">MGNAPITPARKLTDAEARLAEIFALQQSAGAPQLSKLRTAAFDAFSKTGLPNRRDEAWKYTDLRALLRDVKPLAAPPEESAKQSARSAALLTNVAARRVVFVGGYFAPALSDLGDLEKGLSVMSLSEALAKGDAAAMTHIGNVGEVDDPAFALNTAFMGEGVVIRVGAGVCVDRPIQLVFVAGAQPATYFLRSLVIVEKGARATLIESFEGETAQEYHVNAATEVVLEEGASLERLKISHEGAAAMHVSTFVASLAANSQLSDFGLNLGGAVLRNQSFININGPGAHAALRGANILKGKEHADATLFLDHAAERSESKALFKSVLDDSSQAVFQGKILVRPGAQKTDARMMARTLLLSEGAQANCKPELEIFADDVQCAHGSTVGALDENLIFYLMARGIPQAEAQSLLTEAFVGEVIDAVENRSVRDALSALVSERLRARQ</sequence>
<dbReference type="InterPro" id="IPR011542">
    <property type="entry name" value="SUF_FeS_clus_asmbl_SufD"/>
</dbReference>
<evidence type="ECO:0000313" key="4">
    <source>
        <dbReference type="EMBL" id="RNJ48902.1"/>
    </source>
</evidence>
<dbReference type="EMBL" id="QWDD01000001">
    <property type="protein sequence ID" value="RNJ48902.1"/>
    <property type="molecule type" value="Genomic_DNA"/>
</dbReference>
<dbReference type="InterPro" id="IPR045595">
    <property type="entry name" value="SufBD_N"/>
</dbReference>
<dbReference type="InterPro" id="IPR037284">
    <property type="entry name" value="SUF_FeS_clus_asmbl_SufBD_sf"/>
</dbReference>
<dbReference type="AlphaFoldDB" id="A0A3M9XMG5"/>
<evidence type="ECO:0000313" key="5">
    <source>
        <dbReference type="Proteomes" id="UP000268623"/>
    </source>
</evidence>
<evidence type="ECO:0000259" key="2">
    <source>
        <dbReference type="Pfam" id="PF01458"/>
    </source>
</evidence>
<protein>
    <submittedName>
        <fullName evidence="4">Fe-S cluster assembly protein SufD</fullName>
    </submittedName>
</protein>
<name>A0A3M9XMG5_9HYPH</name>
<feature type="domain" description="SUF system FeS cluster assembly SufBD N-terminal" evidence="3">
    <location>
        <begin position="30"/>
        <end position="178"/>
    </location>
</feature>
<feature type="domain" description="SUF system FeS cluster assembly SufBD core" evidence="2">
    <location>
        <begin position="184"/>
        <end position="413"/>
    </location>
</feature>
<dbReference type="RefSeq" id="WP_123174898.1">
    <property type="nucleotide sequence ID" value="NZ_QWDD01000001.1"/>
</dbReference>
<comment type="caution">
    <text evidence="4">The sequence shown here is derived from an EMBL/GenBank/DDBJ whole genome shotgun (WGS) entry which is preliminary data.</text>
</comment>
<evidence type="ECO:0000259" key="3">
    <source>
        <dbReference type="Pfam" id="PF19295"/>
    </source>
</evidence>
<dbReference type="InterPro" id="IPR055346">
    <property type="entry name" value="Fe-S_cluster_assembly_SufBD"/>
</dbReference>